<dbReference type="EMBL" id="CAJVPW010001424">
    <property type="protein sequence ID" value="CAG8483623.1"/>
    <property type="molecule type" value="Genomic_DNA"/>
</dbReference>
<evidence type="ECO:0000313" key="1">
    <source>
        <dbReference type="EMBL" id="CAG8483623.1"/>
    </source>
</evidence>
<proteinExistence type="predicted"/>
<evidence type="ECO:0000313" key="2">
    <source>
        <dbReference type="Proteomes" id="UP000789366"/>
    </source>
</evidence>
<dbReference type="Proteomes" id="UP000789366">
    <property type="component" value="Unassembled WGS sequence"/>
</dbReference>
<reference evidence="1" key="1">
    <citation type="submission" date="2021-06" db="EMBL/GenBank/DDBJ databases">
        <authorList>
            <person name="Kallberg Y."/>
            <person name="Tangrot J."/>
            <person name="Rosling A."/>
        </authorList>
    </citation>
    <scope>NUCLEOTIDE SEQUENCE</scope>
    <source>
        <strain evidence="1">28 12/20/2015</strain>
    </source>
</reference>
<keyword evidence="2" id="KW-1185">Reference proteome</keyword>
<gene>
    <name evidence="1" type="ORF">SPELUC_LOCUS2236</name>
</gene>
<sequence>LNIELNELRQKILDATISMELKDEDDENTINKIEEEFYILEDDEISNIPIESESLIIGNMMDLNLPNFIVQPLNNIDISSESFEDKFIKDKINISHSNVDFDVDALVDSFDI</sequence>
<protein>
    <submittedName>
        <fullName evidence="1">4097_t:CDS:1</fullName>
    </submittedName>
</protein>
<organism evidence="1 2">
    <name type="scientific">Cetraspora pellucida</name>
    <dbReference type="NCBI Taxonomy" id="1433469"/>
    <lineage>
        <taxon>Eukaryota</taxon>
        <taxon>Fungi</taxon>
        <taxon>Fungi incertae sedis</taxon>
        <taxon>Mucoromycota</taxon>
        <taxon>Glomeromycotina</taxon>
        <taxon>Glomeromycetes</taxon>
        <taxon>Diversisporales</taxon>
        <taxon>Gigasporaceae</taxon>
        <taxon>Cetraspora</taxon>
    </lineage>
</organism>
<name>A0ACA9KN30_9GLOM</name>
<comment type="caution">
    <text evidence="1">The sequence shown here is derived from an EMBL/GenBank/DDBJ whole genome shotgun (WGS) entry which is preliminary data.</text>
</comment>
<accession>A0ACA9KN30</accession>
<feature type="non-terminal residue" evidence="1">
    <location>
        <position position="1"/>
    </location>
</feature>